<dbReference type="InterPro" id="IPR000629">
    <property type="entry name" value="RNA-helicase_DEAD-box_CS"/>
</dbReference>
<evidence type="ECO:0000256" key="10">
    <source>
        <dbReference type="ARBA" id="ARBA00024357"/>
    </source>
</evidence>
<dbReference type="GO" id="GO:0005524">
    <property type="term" value="F:ATP binding"/>
    <property type="evidence" value="ECO:0007669"/>
    <property type="project" value="UniProtKB-UniRule"/>
</dbReference>
<dbReference type="AlphaFoldDB" id="A0A1J8QKS5"/>
<dbReference type="Pfam" id="PF03661">
    <property type="entry name" value="TMEM33_Pom33"/>
    <property type="match status" value="1"/>
</dbReference>
<feature type="transmembrane region" description="Helical" evidence="15">
    <location>
        <begin position="618"/>
        <end position="639"/>
    </location>
</feature>
<keyword evidence="7 13" id="KW-0067">ATP-binding</keyword>
<keyword evidence="20" id="KW-1185">Reference proteome</keyword>
<dbReference type="InterPro" id="IPR014001">
    <property type="entry name" value="Helicase_ATP-bd"/>
</dbReference>
<keyword evidence="5 13" id="KW-0378">Hydrolase</keyword>
<dbReference type="Gene3D" id="3.40.50.300">
    <property type="entry name" value="P-loop containing nucleotide triphosphate hydrolases"/>
    <property type="match status" value="2"/>
</dbReference>
<dbReference type="CDD" id="cd18787">
    <property type="entry name" value="SF2_C_DEAD"/>
    <property type="match status" value="1"/>
</dbReference>
<evidence type="ECO:0000256" key="8">
    <source>
        <dbReference type="ARBA" id="ARBA00022884"/>
    </source>
</evidence>
<feature type="transmembrane region" description="Helical" evidence="15">
    <location>
        <begin position="660"/>
        <end position="683"/>
    </location>
</feature>
<keyword evidence="3" id="KW-0698">rRNA processing</keyword>
<evidence type="ECO:0000256" key="4">
    <source>
        <dbReference type="ARBA" id="ARBA00022741"/>
    </source>
</evidence>
<evidence type="ECO:0000256" key="5">
    <source>
        <dbReference type="ARBA" id="ARBA00022801"/>
    </source>
</evidence>
<feature type="transmembrane region" description="Helical" evidence="15">
    <location>
        <begin position="589"/>
        <end position="612"/>
    </location>
</feature>
<keyword evidence="6 13" id="KW-0347">Helicase</keyword>
<name>A0A1J8QKS5_9AGAM</name>
<proteinExistence type="inferred from homology"/>
<comment type="function">
    <text evidence="9">ATP-dependent RNA helicase involved in 40S ribosomal subunit biogenesis. Required for the processing and cleavage of 35S pre-rRNA at sites A0, A1, and A2, leading to mature 18S rRNA.</text>
</comment>
<evidence type="ECO:0000259" key="17">
    <source>
        <dbReference type="PROSITE" id="PS51194"/>
    </source>
</evidence>
<keyword evidence="4 13" id="KW-0547">Nucleotide-binding</keyword>
<sequence>MAEDAVVPSAVPQPDVSGREPFSSLELSEPTNRALAEMGFTTMTPVQAKAIPPLLAGKDVLGAARTGSGKTLAFLIPAVELLHRMKFKPRNGTGIIIVSPTRELALQIFGVAKDLMAHHSQTFGIVIGGANRRAEAEKLEKGVNLIVATPGRLLDHLENTKGFVFRNLKALVIDEADRILEIGFEEEMKKIINILPNDGRQSMLFSATQTTKVQDLARMSLRPGPLHVDVDKEEATSTVSTLSQGYVVCPSDRRFLLLFTFLKKNLKKKVIVFFSSCNSVKYHGELLNYIDVPVLDLHGKQKQQKRTNTFFEFINAESGILLCTDVAARGLDIPRVDWIIQYDPPDDPRDYIHRVGRTARAGKVGKSLMFLLESELGFLRYLKEAKVPLNEFTFPADRIANVQSQLEKLLQKNYFLHQSARDGFRSYLQAYASYSLKKIFDINALDLAKVGKAFGFAVPPRVNVNIGGGKSTDGKKRRRGEVDADDEQWEDMPLGGGAESGEDAEIVGEQDTQRNKPRRKEKERRIETLAQNFFFNYFFHSLIDLKHNGNHSGQSLLHQELSCYSDDSSQFDSAVASVSNRNVECIQHYLWAGGHFLLLLSGFRYFLAWIMFKSVSSWWYKASFFGALMSYFIVCQKALGTPQPTMAYVKRALADENVQYFLLAIFWWTSRPVTFALMPYFVFSLFHALTFTRTTLMPQFLPPGPPAAAGGPPQPHPLAKKLHLWVKANYDPAMRLVALVELVIFARVLFGAILLRNSLMMPLVYGNFLRQRYYHSAFTRDAIALADKRIADLSRHPSLPPAVGQVWLRVQELVVRWGGSTVVEPAAARRD</sequence>
<evidence type="ECO:0000256" key="15">
    <source>
        <dbReference type="SAM" id="Phobius"/>
    </source>
</evidence>
<dbReference type="SMART" id="SM00490">
    <property type="entry name" value="HELICc"/>
    <property type="match status" value="1"/>
</dbReference>
<dbReference type="CDD" id="cd17942">
    <property type="entry name" value="DEADc_DDX18"/>
    <property type="match status" value="1"/>
</dbReference>
<evidence type="ECO:0000313" key="20">
    <source>
        <dbReference type="Proteomes" id="UP000183567"/>
    </source>
</evidence>
<dbReference type="GO" id="GO:0003724">
    <property type="term" value="F:RNA helicase activity"/>
    <property type="evidence" value="ECO:0007669"/>
    <property type="project" value="UniProtKB-EC"/>
</dbReference>
<dbReference type="STRING" id="180088.A0A1J8QKS5"/>
<evidence type="ECO:0000259" key="18">
    <source>
        <dbReference type="PROSITE" id="PS51195"/>
    </source>
</evidence>
<dbReference type="SMART" id="SM01178">
    <property type="entry name" value="DUF4217"/>
    <property type="match status" value="1"/>
</dbReference>
<dbReference type="GO" id="GO:0016020">
    <property type="term" value="C:membrane"/>
    <property type="evidence" value="ECO:0007669"/>
    <property type="project" value="InterPro"/>
</dbReference>
<evidence type="ECO:0000256" key="13">
    <source>
        <dbReference type="RuleBase" id="RU365068"/>
    </source>
</evidence>
<gene>
    <name evidence="19" type="ORF">AZE42_02538</name>
</gene>
<dbReference type="GO" id="GO:0005730">
    <property type="term" value="C:nucleolus"/>
    <property type="evidence" value="ECO:0007669"/>
    <property type="project" value="UniProtKB-SubCell"/>
</dbReference>
<dbReference type="GO" id="GO:0006364">
    <property type="term" value="P:rRNA processing"/>
    <property type="evidence" value="ECO:0007669"/>
    <property type="project" value="UniProtKB-KW"/>
</dbReference>
<dbReference type="InterPro" id="IPR025313">
    <property type="entry name" value="SPB4-like_CTE"/>
</dbReference>
<keyword evidence="15" id="KW-0812">Transmembrane</keyword>
<dbReference type="InterPro" id="IPR011545">
    <property type="entry name" value="DEAD/DEAH_box_helicase_dom"/>
</dbReference>
<evidence type="ECO:0000256" key="6">
    <source>
        <dbReference type="ARBA" id="ARBA00022806"/>
    </source>
</evidence>
<dbReference type="PROSITE" id="PS00039">
    <property type="entry name" value="DEAD_ATP_HELICASE"/>
    <property type="match status" value="1"/>
</dbReference>
<comment type="function">
    <text evidence="13">RNA helicase.</text>
</comment>
<comment type="caution">
    <text evidence="19">The sequence shown here is derived from an EMBL/GenBank/DDBJ whole genome shotgun (WGS) entry which is preliminary data.</text>
</comment>
<dbReference type="Pfam" id="PF00270">
    <property type="entry name" value="DEAD"/>
    <property type="match status" value="1"/>
</dbReference>
<comment type="similarity">
    <text evidence="10">Belongs to the DEAD box helicase family. DDX18/HAS1 subfamily.</text>
</comment>
<evidence type="ECO:0000256" key="9">
    <source>
        <dbReference type="ARBA" id="ARBA00024310"/>
    </source>
</evidence>
<dbReference type="InterPro" id="IPR014014">
    <property type="entry name" value="RNA_helicase_DEAD_Q_motif"/>
</dbReference>
<dbReference type="InterPro" id="IPR001650">
    <property type="entry name" value="Helicase_C-like"/>
</dbReference>
<comment type="subcellular location">
    <subcellularLocation>
        <location evidence="1">Nucleus</location>
        <location evidence="1">Nucleolus</location>
    </subcellularLocation>
</comment>
<feature type="short sequence motif" description="Q motif" evidence="12">
    <location>
        <begin position="20"/>
        <end position="48"/>
    </location>
</feature>
<keyword evidence="15" id="KW-1133">Transmembrane helix</keyword>
<feature type="region of interest" description="Disordered" evidence="14">
    <location>
        <begin position="1"/>
        <end position="27"/>
    </location>
</feature>
<feature type="domain" description="DEAD-box RNA helicase Q" evidence="18">
    <location>
        <begin position="20"/>
        <end position="48"/>
    </location>
</feature>
<dbReference type="GO" id="GO:0003723">
    <property type="term" value="F:RNA binding"/>
    <property type="evidence" value="ECO:0007669"/>
    <property type="project" value="UniProtKB-UniRule"/>
</dbReference>
<evidence type="ECO:0000256" key="7">
    <source>
        <dbReference type="ARBA" id="ARBA00022840"/>
    </source>
</evidence>
<dbReference type="Proteomes" id="UP000183567">
    <property type="component" value="Unassembled WGS sequence"/>
</dbReference>
<dbReference type="Pfam" id="PF00271">
    <property type="entry name" value="Helicase_C"/>
    <property type="match status" value="1"/>
</dbReference>
<comment type="catalytic activity">
    <reaction evidence="11 13">
        <text>ATP + H2O = ADP + phosphate + H(+)</text>
        <dbReference type="Rhea" id="RHEA:13065"/>
        <dbReference type="ChEBI" id="CHEBI:15377"/>
        <dbReference type="ChEBI" id="CHEBI:15378"/>
        <dbReference type="ChEBI" id="CHEBI:30616"/>
        <dbReference type="ChEBI" id="CHEBI:43474"/>
        <dbReference type="ChEBI" id="CHEBI:456216"/>
        <dbReference type="EC" id="3.6.4.13"/>
    </reaction>
</comment>
<dbReference type="PROSITE" id="PS51195">
    <property type="entry name" value="Q_MOTIF"/>
    <property type="match status" value="1"/>
</dbReference>
<evidence type="ECO:0000256" key="2">
    <source>
        <dbReference type="ARBA" id="ARBA00022517"/>
    </source>
</evidence>
<evidence type="ECO:0000313" key="19">
    <source>
        <dbReference type="EMBL" id="OJA21255.1"/>
    </source>
</evidence>
<feature type="domain" description="Helicase C-terminal" evidence="17">
    <location>
        <begin position="241"/>
        <end position="410"/>
    </location>
</feature>
<keyword evidence="8 13" id="KW-0694">RNA-binding</keyword>
<dbReference type="GO" id="GO:0016887">
    <property type="term" value="F:ATP hydrolysis activity"/>
    <property type="evidence" value="ECO:0007669"/>
    <property type="project" value="RHEA"/>
</dbReference>
<comment type="domain">
    <text evidence="13">The Q motif is unique to and characteristic of the DEAD box family of RNA helicases and controls ATP binding and hydrolysis.</text>
</comment>
<dbReference type="Pfam" id="PF13959">
    <property type="entry name" value="CTE_SPB4"/>
    <property type="match status" value="1"/>
</dbReference>
<accession>A0A1J8QKS5</accession>
<keyword evidence="2" id="KW-0690">Ribosome biogenesis</keyword>
<feature type="domain" description="Helicase ATP-binding" evidence="16">
    <location>
        <begin position="51"/>
        <end position="227"/>
    </location>
</feature>
<evidence type="ECO:0000256" key="12">
    <source>
        <dbReference type="PROSITE-ProRule" id="PRU00552"/>
    </source>
</evidence>
<dbReference type="EC" id="3.6.4.13" evidence="13"/>
<feature type="region of interest" description="Disordered" evidence="14">
    <location>
        <begin position="467"/>
        <end position="522"/>
    </location>
</feature>
<dbReference type="InterPro" id="IPR044773">
    <property type="entry name" value="DDX18/Has1_DEADc"/>
</dbReference>
<evidence type="ECO:0000259" key="16">
    <source>
        <dbReference type="PROSITE" id="PS51192"/>
    </source>
</evidence>
<dbReference type="InterPro" id="IPR027417">
    <property type="entry name" value="P-loop_NTPase"/>
</dbReference>
<dbReference type="FunFam" id="3.40.50.300:FF:000379">
    <property type="entry name" value="RNA helicase"/>
    <property type="match status" value="1"/>
</dbReference>
<evidence type="ECO:0000256" key="3">
    <source>
        <dbReference type="ARBA" id="ARBA00022552"/>
    </source>
</evidence>
<dbReference type="PROSITE" id="PS51194">
    <property type="entry name" value="HELICASE_CTER"/>
    <property type="match status" value="1"/>
</dbReference>
<dbReference type="PROSITE" id="PS51192">
    <property type="entry name" value="HELICASE_ATP_BIND_1"/>
    <property type="match status" value="1"/>
</dbReference>
<protein>
    <recommendedName>
        <fullName evidence="13">ATP-dependent RNA helicase</fullName>
        <ecNumber evidence="13">3.6.4.13</ecNumber>
    </recommendedName>
</protein>
<keyword evidence="15" id="KW-0472">Membrane</keyword>
<evidence type="ECO:0000256" key="14">
    <source>
        <dbReference type="SAM" id="MobiDB-lite"/>
    </source>
</evidence>
<evidence type="ECO:0000256" key="1">
    <source>
        <dbReference type="ARBA" id="ARBA00004604"/>
    </source>
</evidence>
<organism evidence="19 20">
    <name type="scientific">Rhizopogon vesiculosus</name>
    <dbReference type="NCBI Taxonomy" id="180088"/>
    <lineage>
        <taxon>Eukaryota</taxon>
        <taxon>Fungi</taxon>
        <taxon>Dikarya</taxon>
        <taxon>Basidiomycota</taxon>
        <taxon>Agaricomycotina</taxon>
        <taxon>Agaricomycetes</taxon>
        <taxon>Agaricomycetidae</taxon>
        <taxon>Boletales</taxon>
        <taxon>Suillineae</taxon>
        <taxon>Rhizopogonaceae</taxon>
        <taxon>Rhizopogon</taxon>
    </lineage>
</organism>
<dbReference type="PANTHER" id="PTHR24031">
    <property type="entry name" value="RNA HELICASE"/>
    <property type="match status" value="1"/>
</dbReference>
<feature type="transmembrane region" description="Helical" evidence="15">
    <location>
        <begin position="733"/>
        <end position="755"/>
    </location>
</feature>
<dbReference type="OrthoDB" id="10259640at2759"/>
<dbReference type="InterPro" id="IPR005344">
    <property type="entry name" value="TMEM33/Pom33"/>
</dbReference>
<dbReference type="SUPFAM" id="SSF52540">
    <property type="entry name" value="P-loop containing nucleoside triphosphate hydrolases"/>
    <property type="match status" value="1"/>
</dbReference>
<evidence type="ECO:0000256" key="11">
    <source>
        <dbReference type="ARBA" id="ARBA00047984"/>
    </source>
</evidence>
<reference evidence="19 20" key="1">
    <citation type="submission" date="2016-03" db="EMBL/GenBank/DDBJ databases">
        <title>Comparative genomics of the ectomycorrhizal sister species Rhizopogon vinicolor and Rhizopogon vesiculosus (Basidiomycota: Boletales) reveals a divergence of the mating type B locus.</title>
        <authorList>
            <person name="Mujic A.B."/>
            <person name="Kuo A."/>
            <person name="Tritt A."/>
            <person name="Lipzen A."/>
            <person name="Chen C."/>
            <person name="Johnson J."/>
            <person name="Sharma A."/>
            <person name="Barry K."/>
            <person name="Grigoriev I.V."/>
            <person name="Spatafora J.W."/>
        </authorList>
    </citation>
    <scope>NUCLEOTIDE SEQUENCE [LARGE SCALE GENOMIC DNA]</scope>
    <source>
        <strain evidence="19 20">AM-OR11-056</strain>
    </source>
</reference>
<dbReference type="SMART" id="SM00487">
    <property type="entry name" value="DEXDc"/>
    <property type="match status" value="1"/>
</dbReference>
<dbReference type="EMBL" id="LVVM01000230">
    <property type="protein sequence ID" value="OJA21255.1"/>
    <property type="molecule type" value="Genomic_DNA"/>
</dbReference>